<gene>
    <name evidence="4" type="ORF">SAMN05877831_101142</name>
</gene>
<dbReference type="Gene3D" id="3.40.50.150">
    <property type="entry name" value="Vaccinia Virus protein VP39"/>
    <property type="match status" value="1"/>
</dbReference>
<dbReference type="CDD" id="cd02440">
    <property type="entry name" value="AdoMet_MTases"/>
    <property type="match status" value="1"/>
</dbReference>
<sequence>MGKDQGEFWDRVAERYAARPLKDPAAYDEMLVEVGGWLQPGDRVLEIGCGTGSTAVRLGGTVGRWLATDLSAEMVRIAQAKAAPEGVRFAQAGAETLHAEAPFDAICAFHILHLVPDAPATLAVLRRQLVPGGLLISKTWCLRDFNPLMRMIFPLLRARGYMPPIRQIRATELRAMITDAGFTIAGERHFGKHRQSRFIVARRTD</sequence>
<name>A0A285RH60_9RHOB</name>
<dbReference type="InterPro" id="IPR029063">
    <property type="entry name" value="SAM-dependent_MTases_sf"/>
</dbReference>
<dbReference type="GO" id="GO:0008168">
    <property type="term" value="F:methyltransferase activity"/>
    <property type="evidence" value="ECO:0007669"/>
    <property type="project" value="UniProtKB-KW"/>
</dbReference>
<dbReference type="GO" id="GO:0032259">
    <property type="term" value="P:methylation"/>
    <property type="evidence" value="ECO:0007669"/>
    <property type="project" value="UniProtKB-KW"/>
</dbReference>
<protein>
    <submittedName>
        <fullName evidence="4">Ubiquinone/menaquinone biosynthesis C-methylase UbiE</fullName>
    </submittedName>
</protein>
<reference evidence="5" key="1">
    <citation type="submission" date="2017-08" db="EMBL/GenBank/DDBJ databases">
        <authorList>
            <person name="Varghese N."/>
            <person name="Submissions S."/>
        </authorList>
    </citation>
    <scope>NUCLEOTIDE SEQUENCE [LARGE SCALE GENOMIC DNA]</scope>
    <source>
        <strain evidence="5">JA276</strain>
    </source>
</reference>
<keyword evidence="2" id="KW-0808">Transferase</keyword>
<dbReference type="AlphaFoldDB" id="A0A285RH60"/>
<keyword evidence="5" id="KW-1185">Reference proteome</keyword>
<evidence type="ECO:0000259" key="3">
    <source>
        <dbReference type="Pfam" id="PF13649"/>
    </source>
</evidence>
<accession>A0A285RH60</accession>
<dbReference type="Pfam" id="PF13649">
    <property type="entry name" value="Methyltransf_25"/>
    <property type="match status" value="1"/>
</dbReference>
<evidence type="ECO:0000256" key="1">
    <source>
        <dbReference type="ARBA" id="ARBA00022603"/>
    </source>
</evidence>
<dbReference type="PANTHER" id="PTHR43861:SF1">
    <property type="entry name" value="TRANS-ACONITATE 2-METHYLTRANSFERASE"/>
    <property type="match status" value="1"/>
</dbReference>
<evidence type="ECO:0000313" key="4">
    <source>
        <dbReference type="EMBL" id="SOB93234.1"/>
    </source>
</evidence>
<dbReference type="PANTHER" id="PTHR43861">
    <property type="entry name" value="TRANS-ACONITATE 2-METHYLTRANSFERASE-RELATED"/>
    <property type="match status" value="1"/>
</dbReference>
<dbReference type="InterPro" id="IPR041698">
    <property type="entry name" value="Methyltransf_25"/>
</dbReference>
<keyword evidence="4" id="KW-0830">Ubiquinone</keyword>
<organism evidence="4 5">
    <name type="scientific">Rhodobacter maris</name>
    <dbReference type="NCBI Taxonomy" id="446682"/>
    <lineage>
        <taxon>Bacteria</taxon>
        <taxon>Pseudomonadati</taxon>
        <taxon>Pseudomonadota</taxon>
        <taxon>Alphaproteobacteria</taxon>
        <taxon>Rhodobacterales</taxon>
        <taxon>Rhodobacter group</taxon>
        <taxon>Rhodobacter</taxon>
    </lineage>
</organism>
<dbReference type="SUPFAM" id="SSF53335">
    <property type="entry name" value="S-adenosyl-L-methionine-dependent methyltransferases"/>
    <property type="match status" value="1"/>
</dbReference>
<evidence type="ECO:0000313" key="5">
    <source>
        <dbReference type="Proteomes" id="UP000219111"/>
    </source>
</evidence>
<keyword evidence="1 4" id="KW-0489">Methyltransferase</keyword>
<dbReference type="Proteomes" id="UP000219111">
    <property type="component" value="Unassembled WGS sequence"/>
</dbReference>
<proteinExistence type="predicted"/>
<dbReference type="EMBL" id="OBMT01000001">
    <property type="protein sequence ID" value="SOB93234.1"/>
    <property type="molecule type" value="Genomic_DNA"/>
</dbReference>
<dbReference type="OrthoDB" id="5642573at2"/>
<feature type="domain" description="Methyltransferase" evidence="3">
    <location>
        <begin position="44"/>
        <end position="133"/>
    </location>
</feature>
<dbReference type="RefSeq" id="WP_097068194.1">
    <property type="nucleotide sequence ID" value="NZ_OBMT01000001.1"/>
</dbReference>
<evidence type="ECO:0000256" key="2">
    <source>
        <dbReference type="ARBA" id="ARBA00022679"/>
    </source>
</evidence>